<dbReference type="Proteomes" id="UP001479520">
    <property type="component" value="Plasmid unnamed1"/>
</dbReference>
<reference evidence="2 3" key="1">
    <citation type="submission" date="2024-04" db="EMBL/GenBank/DDBJ databases">
        <title>Dissimilatory iodate-reducing microorganisms contribute to the enrichment of iodine in groundwater.</title>
        <authorList>
            <person name="Jiang Z."/>
        </authorList>
    </citation>
    <scope>NUCLEOTIDE SEQUENCE [LARGE SCALE GENOMIC DNA]</scope>
    <source>
        <strain evidence="2 3">NCP973</strain>
        <plasmid evidence="2 3">unnamed1</plasmid>
    </source>
</reference>
<evidence type="ECO:0000313" key="3">
    <source>
        <dbReference type="Proteomes" id="UP001479520"/>
    </source>
</evidence>
<sequence length="352" mass="36139">MSFFANHRAEPANDPINEAIVRDDMQSGDLRYMQEPRIEVNINDAIIVDPDGPPRKKNKAKRALIFLVPVIALAVTAAFVPPEQARELLGLGPMPVEVPPVQTAVEVPPPVAITPVADAATAVPPDGLPIDPSLLPPGLAVAGVPPSDAALPGLPPVPSLPPIPGLPPVEMAPTAPPVAVPAPAAPILATVGAGQGSAAPIAAATQPPAQPTIVAPALQVSAQIENPPVEAPPRKPAAQSKPKVENVAVAPKLVTPPKVSSPEPRRAPAAAAPSIAKNEIGLSESVKRLVTTSASDFGIRSIQPEGLIFTGNNGGRPVIVLLGDVMPNGERLQSINIQTNTVITDKSVIRVN</sequence>
<keyword evidence="2" id="KW-0614">Plasmid</keyword>
<evidence type="ECO:0000313" key="2">
    <source>
        <dbReference type="EMBL" id="WZJ23522.1"/>
    </source>
</evidence>
<dbReference type="RefSeq" id="WP_341744834.1">
    <property type="nucleotide sequence ID" value="NZ_CP151407.1"/>
</dbReference>
<dbReference type="EMBL" id="CP151407">
    <property type="protein sequence ID" value="WZJ23522.1"/>
    <property type="molecule type" value="Genomic_DNA"/>
</dbReference>
<organism evidence="2 3">
    <name type="scientific">Azonexus hydrophilus</name>
    <dbReference type="NCBI Taxonomy" id="418702"/>
    <lineage>
        <taxon>Bacteria</taxon>
        <taxon>Pseudomonadati</taxon>
        <taxon>Pseudomonadota</taxon>
        <taxon>Betaproteobacteria</taxon>
        <taxon>Rhodocyclales</taxon>
        <taxon>Azonexaceae</taxon>
        <taxon>Azonexus</taxon>
    </lineage>
</organism>
<name>A0ABZ2XNR3_9RHOO</name>
<geneLocation type="plasmid" evidence="2 3">
    <name>unnamed1</name>
</geneLocation>
<proteinExistence type="predicted"/>
<keyword evidence="3" id="KW-1185">Reference proteome</keyword>
<keyword evidence="1" id="KW-1133">Transmembrane helix</keyword>
<evidence type="ECO:0000256" key="1">
    <source>
        <dbReference type="SAM" id="Phobius"/>
    </source>
</evidence>
<accession>A0ABZ2XNR3</accession>
<gene>
    <name evidence="2" type="ORF">AADV58_17345</name>
</gene>
<feature type="transmembrane region" description="Helical" evidence="1">
    <location>
        <begin position="63"/>
        <end position="80"/>
    </location>
</feature>
<keyword evidence="1" id="KW-0472">Membrane</keyword>
<protein>
    <submittedName>
        <fullName evidence="2">Uncharacterized protein</fullName>
    </submittedName>
</protein>
<keyword evidence="1" id="KW-0812">Transmembrane</keyword>